<feature type="non-terminal residue" evidence="1">
    <location>
        <position position="1"/>
    </location>
</feature>
<gene>
    <name evidence="1" type="primary">syne1</name>
</gene>
<dbReference type="AlphaFoldDB" id="D9U930"/>
<feature type="non-terminal residue" evidence="1">
    <location>
        <position position="40"/>
    </location>
</feature>
<reference evidence="1" key="1">
    <citation type="journal article" date="2010" name="PLoS Biol.">
        <title>Tracking marsupial evolution using archaic genomic retroposon insertions.</title>
        <authorList>
            <person name="Nilsson M.A."/>
            <person name="Churakov G."/>
            <person name="Sommer M."/>
            <person name="Tran N."/>
            <person name="Zemann A."/>
            <person name="Brosius J."/>
            <person name="Schmitz J."/>
        </authorList>
    </citation>
    <scope>NUCLEOTIDE SEQUENCE</scope>
</reference>
<dbReference type="EMBL" id="FN661588">
    <property type="protein sequence ID" value="CBJ24704.1"/>
    <property type="molecule type" value="Genomic_DNA"/>
</dbReference>
<accession>D9U930</accession>
<evidence type="ECO:0000313" key="1">
    <source>
        <dbReference type="EMBL" id="CBJ24704.1"/>
    </source>
</evidence>
<sequence length="40" mass="4667">IEVERNRFLASVEECKSELGRENKLVLLEGSEKIIQEHKI</sequence>
<proteinExistence type="predicted"/>
<organism evidence="1">
    <name type="scientific">Pseudocheirus peregrinus</name>
    <name type="common">Common ring-tailed possum</name>
    <dbReference type="NCBI Taxonomy" id="9333"/>
    <lineage>
        <taxon>Eukaryota</taxon>
        <taxon>Metazoa</taxon>
        <taxon>Chordata</taxon>
        <taxon>Craniata</taxon>
        <taxon>Vertebrata</taxon>
        <taxon>Euteleostomi</taxon>
        <taxon>Mammalia</taxon>
        <taxon>Metatheria</taxon>
        <taxon>Diprotodontia</taxon>
        <taxon>Pseudocheiridae</taxon>
        <taxon>Pseudocheirus</taxon>
    </lineage>
</organism>
<protein>
    <submittedName>
        <fullName evidence="1">Syne1 protein</fullName>
    </submittedName>
</protein>
<name>D9U930_PSEPE</name>